<dbReference type="PANTHER" id="PTHR35247:SF1">
    <property type="entry name" value="TESTIS-EXPRESSED PROTEIN 43"/>
    <property type="match status" value="1"/>
</dbReference>
<organism evidence="1">
    <name type="scientific">Xenopus tropicalis</name>
    <name type="common">Western clawed frog</name>
    <name type="synonym">Silurana tropicalis</name>
    <dbReference type="NCBI Taxonomy" id="8364"/>
    <lineage>
        <taxon>Eukaryota</taxon>
        <taxon>Metazoa</taxon>
        <taxon>Chordata</taxon>
        <taxon>Craniata</taxon>
        <taxon>Vertebrata</taxon>
        <taxon>Euteleostomi</taxon>
        <taxon>Amphibia</taxon>
        <taxon>Batrachia</taxon>
        <taxon>Anura</taxon>
        <taxon>Pipoidea</taxon>
        <taxon>Pipidae</taxon>
        <taxon>Xenopodinae</taxon>
        <taxon>Xenopus</taxon>
        <taxon>Silurana</taxon>
    </lineage>
</organism>
<sequence length="192" mass="21765">MFQRILKATPFELKFVEPMSARSRATPGSHVMTQEHSDADSHLKEQPDICQPEPRAMACAATVTDIKGLAHTHVPELSRRHPLIPKLYVMPWKHDMVNRKLILKHAGLAGVYKGPHEDTLFLENKERLCHGEESNIVTQKMKLPSQKQITNFPSYSPLSKYQGYLIKQKSRQHCIAQNAPSSSLTTEQSRST</sequence>
<name>A0A803JYR1_XENTR</name>
<dbReference type="GeneTree" id="ENSGT00940000171252"/>
<dbReference type="Pfam" id="PF14983">
    <property type="entry name" value="SPMIP10-like"/>
    <property type="match status" value="1"/>
</dbReference>
<accession>A0A803JYR1</accession>
<dbReference type="InParanoid" id="A0A803JYR1"/>
<dbReference type="AlphaFoldDB" id="A0A803JYR1"/>
<dbReference type="PANTHER" id="PTHR35247">
    <property type="entry name" value="TESTIS-EXPRESSED PROTEIN 43"/>
    <property type="match status" value="1"/>
</dbReference>
<dbReference type="InterPro" id="IPR027965">
    <property type="entry name" value="SPMIP10"/>
</dbReference>
<dbReference type="Bgee" id="ENSXETG00000038060">
    <property type="expression patterns" value="Expressed in testis and 7 other cell types or tissues"/>
</dbReference>
<evidence type="ECO:0000313" key="1">
    <source>
        <dbReference type="Ensembl" id="ENSXETP00000113172"/>
    </source>
</evidence>
<reference evidence="1" key="2">
    <citation type="submission" date="2021-03" db="UniProtKB">
        <authorList>
            <consortium name="Ensembl"/>
        </authorList>
    </citation>
    <scope>IDENTIFICATION</scope>
</reference>
<dbReference type="Ensembl" id="ENSXETT00000113301">
    <property type="protein sequence ID" value="ENSXETP00000113172"/>
    <property type="gene ID" value="ENSXETG00000038060"/>
</dbReference>
<proteinExistence type="predicted"/>
<protein>
    <submittedName>
        <fullName evidence="1">Testis expressed 43</fullName>
    </submittedName>
</protein>
<reference evidence="1" key="1">
    <citation type="journal article" date="2010" name="Science">
        <title>The genome of the Western clawed frog Xenopus tropicalis.</title>
        <authorList>
            <person name="Hellsten U."/>
            <person name="Harland R.M."/>
            <person name="Gilchrist M.J."/>
            <person name="Hendrix D."/>
            <person name="Jurka J."/>
            <person name="Kapitonov V."/>
            <person name="Ovcharenko I."/>
            <person name="Putnam N.H."/>
            <person name="Shu S."/>
            <person name="Taher L."/>
            <person name="Blitz I.L."/>
            <person name="Blumberg B."/>
            <person name="Dichmann D.S."/>
            <person name="Dubchak I."/>
            <person name="Amaya E."/>
            <person name="Detter J.C."/>
            <person name="Fletcher R."/>
            <person name="Gerhard D.S."/>
            <person name="Goodstein D."/>
            <person name="Graves T."/>
            <person name="Grigoriev I.V."/>
            <person name="Grimwood J."/>
            <person name="Kawashima T."/>
            <person name="Lindquist E."/>
            <person name="Lucas S.M."/>
            <person name="Mead P.E."/>
            <person name="Mitros T."/>
            <person name="Ogino H."/>
            <person name="Ohta Y."/>
            <person name="Poliakov A.V."/>
            <person name="Pollet N."/>
            <person name="Robert J."/>
            <person name="Salamov A."/>
            <person name="Sater A.K."/>
            <person name="Schmutz J."/>
            <person name="Terry A."/>
            <person name="Vize P.D."/>
            <person name="Warren W.C."/>
            <person name="Wells D."/>
            <person name="Wills A."/>
            <person name="Wilson R.K."/>
            <person name="Zimmerman L.B."/>
            <person name="Zorn A.M."/>
            <person name="Grainger R."/>
            <person name="Grammer T."/>
            <person name="Khokha M.K."/>
            <person name="Richardson P.M."/>
            <person name="Rokhsar D.S."/>
        </authorList>
    </citation>
    <scope>NUCLEOTIDE SEQUENCE [LARGE SCALE GENOMIC DNA]</scope>
    <source>
        <strain evidence="1">Nigerian</strain>
    </source>
</reference>
<gene>
    <name evidence="1" type="primary">tex43</name>
</gene>